<name>A0A9P5PF65_9AGAR</name>
<sequence>MYFEWISLPVAKLKSGIDRGHAEGPAKMYFELVSHSQFAEVVVWSCPEVWEERIEKEVKNEEESCVKEIKLKVICNFWESCMRTSAECTFDSSDLSDSLAWTELLCDRGSIAPYYYKDVLAALTFSCASQALLDLWGSGNGEPEAGAGIFSPDSAELNRVAIQISSELKQTNQTGEI</sequence>
<comment type="caution">
    <text evidence="1">The sequence shown here is derived from an EMBL/GenBank/DDBJ whole genome shotgun (WGS) entry which is preliminary data.</text>
</comment>
<proteinExistence type="predicted"/>
<reference evidence="1" key="1">
    <citation type="submission" date="2020-11" db="EMBL/GenBank/DDBJ databases">
        <authorList>
            <consortium name="DOE Joint Genome Institute"/>
            <person name="Ahrendt S."/>
            <person name="Riley R."/>
            <person name="Andreopoulos W."/>
            <person name="Labutti K."/>
            <person name="Pangilinan J."/>
            <person name="Ruiz-Duenas F.J."/>
            <person name="Barrasa J.M."/>
            <person name="Sanchez-Garcia M."/>
            <person name="Camarero S."/>
            <person name="Miyauchi S."/>
            <person name="Serrano A."/>
            <person name="Linde D."/>
            <person name="Babiker R."/>
            <person name="Drula E."/>
            <person name="Ayuso-Fernandez I."/>
            <person name="Pacheco R."/>
            <person name="Padilla G."/>
            <person name="Ferreira P."/>
            <person name="Barriuso J."/>
            <person name="Kellner H."/>
            <person name="Castanera R."/>
            <person name="Alfaro M."/>
            <person name="Ramirez L."/>
            <person name="Pisabarro A.G."/>
            <person name="Kuo A."/>
            <person name="Tritt A."/>
            <person name="Lipzen A."/>
            <person name="He G."/>
            <person name="Yan M."/>
            <person name="Ng V."/>
            <person name="Cullen D."/>
            <person name="Martin F."/>
            <person name="Rosso M.-N."/>
            <person name="Henrissat B."/>
            <person name="Hibbett D."/>
            <person name="Martinez A.T."/>
            <person name="Grigoriev I.V."/>
        </authorList>
    </citation>
    <scope>NUCLEOTIDE SEQUENCE</scope>
    <source>
        <strain evidence="1">AH 40177</strain>
    </source>
</reference>
<gene>
    <name evidence="1" type="ORF">BDP27DRAFT_1369070</name>
</gene>
<dbReference type="EMBL" id="JADNRY010000180">
    <property type="protein sequence ID" value="KAF9062184.1"/>
    <property type="molecule type" value="Genomic_DNA"/>
</dbReference>
<protein>
    <submittedName>
        <fullName evidence="1">Uncharacterized protein</fullName>
    </submittedName>
</protein>
<evidence type="ECO:0000313" key="2">
    <source>
        <dbReference type="Proteomes" id="UP000772434"/>
    </source>
</evidence>
<evidence type="ECO:0000313" key="1">
    <source>
        <dbReference type="EMBL" id="KAF9062184.1"/>
    </source>
</evidence>
<dbReference type="Proteomes" id="UP000772434">
    <property type="component" value="Unassembled WGS sequence"/>
</dbReference>
<keyword evidence="2" id="KW-1185">Reference proteome</keyword>
<organism evidence="1 2">
    <name type="scientific">Rhodocollybia butyracea</name>
    <dbReference type="NCBI Taxonomy" id="206335"/>
    <lineage>
        <taxon>Eukaryota</taxon>
        <taxon>Fungi</taxon>
        <taxon>Dikarya</taxon>
        <taxon>Basidiomycota</taxon>
        <taxon>Agaricomycotina</taxon>
        <taxon>Agaricomycetes</taxon>
        <taxon>Agaricomycetidae</taxon>
        <taxon>Agaricales</taxon>
        <taxon>Marasmiineae</taxon>
        <taxon>Omphalotaceae</taxon>
        <taxon>Rhodocollybia</taxon>
    </lineage>
</organism>
<accession>A0A9P5PF65</accession>
<dbReference type="AlphaFoldDB" id="A0A9P5PF65"/>